<evidence type="ECO:0000313" key="1">
    <source>
        <dbReference type="EMBL" id="MBB6334811.1"/>
    </source>
</evidence>
<gene>
    <name evidence="1" type="ORF">HD592_001376</name>
</gene>
<dbReference type="Proteomes" id="UP000617426">
    <property type="component" value="Unassembled WGS sequence"/>
</dbReference>
<dbReference type="NCBIfam" id="TIGR03543">
    <property type="entry name" value="divI1A_rptt_fam"/>
    <property type="match status" value="1"/>
</dbReference>
<protein>
    <submittedName>
        <fullName evidence="1">DivIVA domain-containing protein</fullName>
    </submittedName>
</protein>
<dbReference type="InterPro" id="IPR019932">
    <property type="entry name" value="CHP03543"/>
</dbReference>
<dbReference type="AlphaFoldDB" id="A0A923E2J7"/>
<accession>A0A923E2J7</accession>
<sequence>MSDAFPMTGFWKHGYAPERVDAFFEDARRAYEGGVPAEQFSAQQVRQATFPLKRRGYRVDAVDAAMNRLEAAFVQRDRADHVAVNGESAWLEKVADRATTLYERLLRPRGERFANPESGRGYDKAEVDDLLDRLAAYFDAGEPLGVDEVRFSVFRPARGKKAYAEGPVDAYLGRAVEILLAVE</sequence>
<name>A0A923E2J7_9ACTO</name>
<keyword evidence="2" id="KW-1185">Reference proteome</keyword>
<evidence type="ECO:0000313" key="2">
    <source>
        <dbReference type="Proteomes" id="UP000617426"/>
    </source>
</evidence>
<reference evidence="1" key="1">
    <citation type="submission" date="2020-08" db="EMBL/GenBank/DDBJ databases">
        <title>Sequencing the genomes of 1000 actinobacteria strains.</title>
        <authorList>
            <person name="Klenk H.-P."/>
        </authorList>
    </citation>
    <scope>NUCLEOTIDE SEQUENCE</scope>
    <source>
        <strain evidence="1">DSM 10695</strain>
    </source>
</reference>
<dbReference type="RefSeq" id="WP_184452814.1">
    <property type="nucleotide sequence ID" value="NZ_JACHMK010000001.1"/>
</dbReference>
<dbReference type="InterPro" id="IPR019933">
    <property type="entry name" value="DivIVA_domain"/>
</dbReference>
<dbReference type="NCBIfam" id="TIGR03544">
    <property type="entry name" value="DivI1A_domain"/>
    <property type="match status" value="2"/>
</dbReference>
<dbReference type="EMBL" id="JACHMK010000001">
    <property type="protein sequence ID" value="MBB6334811.1"/>
    <property type="molecule type" value="Genomic_DNA"/>
</dbReference>
<organism evidence="1 2">
    <name type="scientific">Schaalia hyovaginalis</name>
    <dbReference type="NCBI Taxonomy" id="29316"/>
    <lineage>
        <taxon>Bacteria</taxon>
        <taxon>Bacillati</taxon>
        <taxon>Actinomycetota</taxon>
        <taxon>Actinomycetes</taxon>
        <taxon>Actinomycetales</taxon>
        <taxon>Actinomycetaceae</taxon>
        <taxon>Schaalia</taxon>
    </lineage>
</organism>
<comment type="caution">
    <text evidence="1">The sequence shown here is derived from an EMBL/GenBank/DDBJ whole genome shotgun (WGS) entry which is preliminary data.</text>
</comment>
<proteinExistence type="predicted"/>